<evidence type="ECO:0000256" key="8">
    <source>
        <dbReference type="SAM" id="SignalP"/>
    </source>
</evidence>
<dbReference type="Proteomes" id="UP001155483">
    <property type="component" value="Unassembled WGS sequence"/>
</dbReference>
<feature type="signal peptide" evidence="8">
    <location>
        <begin position="1"/>
        <end position="24"/>
    </location>
</feature>
<organism evidence="10 11">
    <name type="scientific">Paraflavisolibacter caeni</name>
    <dbReference type="NCBI Taxonomy" id="2982496"/>
    <lineage>
        <taxon>Bacteria</taxon>
        <taxon>Pseudomonadati</taxon>
        <taxon>Bacteroidota</taxon>
        <taxon>Chitinophagia</taxon>
        <taxon>Chitinophagales</taxon>
        <taxon>Chitinophagaceae</taxon>
        <taxon>Paraflavisolibacter</taxon>
    </lineage>
</organism>
<keyword evidence="5 7" id="KW-0472">Membrane</keyword>
<evidence type="ECO:0000256" key="6">
    <source>
        <dbReference type="ARBA" id="ARBA00023237"/>
    </source>
</evidence>
<dbReference type="Pfam" id="PF07715">
    <property type="entry name" value="Plug"/>
    <property type="match status" value="1"/>
</dbReference>
<dbReference type="InterPro" id="IPR039426">
    <property type="entry name" value="TonB-dep_rcpt-like"/>
</dbReference>
<evidence type="ECO:0000256" key="2">
    <source>
        <dbReference type="ARBA" id="ARBA00022448"/>
    </source>
</evidence>
<comment type="similarity">
    <text evidence="7">Belongs to the TonB-dependent receptor family.</text>
</comment>
<comment type="caution">
    <text evidence="10">The sequence shown here is derived from an EMBL/GenBank/DDBJ whole genome shotgun (WGS) entry which is preliminary data.</text>
</comment>
<keyword evidence="6 7" id="KW-0998">Cell outer membrane</keyword>
<dbReference type="NCBIfam" id="TIGR04057">
    <property type="entry name" value="SusC_RagA_signa"/>
    <property type="match status" value="1"/>
</dbReference>
<dbReference type="Gene3D" id="2.40.170.20">
    <property type="entry name" value="TonB-dependent receptor, beta-barrel domain"/>
    <property type="match status" value="1"/>
</dbReference>
<keyword evidence="10" id="KW-0675">Receptor</keyword>
<reference evidence="10" key="1">
    <citation type="submission" date="2022-09" db="EMBL/GenBank/DDBJ databases">
        <authorList>
            <person name="Yuan C."/>
            <person name="Ke Z."/>
        </authorList>
    </citation>
    <scope>NUCLEOTIDE SEQUENCE</scope>
    <source>
        <strain evidence="10">LB-8</strain>
    </source>
</reference>
<dbReference type="GO" id="GO:0009279">
    <property type="term" value="C:cell outer membrane"/>
    <property type="evidence" value="ECO:0007669"/>
    <property type="project" value="UniProtKB-SubCell"/>
</dbReference>
<gene>
    <name evidence="10" type="ORF">OCK74_23025</name>
</gene>
<reference evidence="10" key="2">
    <citation type="submission" date="2023-04" db="EMBL/GenBank/DDBJ databases">
        <title>Paracnuella aquatica gen. nov., sp. nov., a member of the family Chitinophagaceae isolated from a hot spring.</title>
        <authorList>
            <person name="Wang C."/>
        </authorList>
    </citation>
    <scope>NUCLEOTIDE SEQUENCE</scope>
    <source>
        <strain evidence="10">LB-8</strain>
    </source>
</reference>
<dbReference type="SUPFAM" id="SSF56935">
    <property type="entry name" value="Porins"/>
    <property type="match status" value="1"/>
</dbReference>
<dbReference type="InterPro" id="IPR012910">
    <property type="entry name" value="Plug_dom"/>
</dbReference>
<accession>A0A9X2XZY3</accession>
<keyword evidence="2 7" id="KW-0813">Transport</keyword>
<evidence type="ECO:0000313" key="10">
    <source>
        <dbReference type="EMBL" id="MCU7552012.1"/>
    </source>
</evidence>
<dbReference type="FunFam" id="2.170.130.10:FF:000008">
    <property type="entry name" value="SusC/RagA family TonB-linked outer membrane protein"/>
    <property type="match status" value="1"/>
</dbReference>
<dbReference type="InterPro" id="IPR023997">
    <property type="entry name" value="TonB-dep_OMP_SusC/RagA_CS"/>
</dbReference>
<feature type="domain" description="TonB-dependent receptor plug" evidence="9">
    <location>
        <begin position="119"/>
        <end position="226"/>
    </location>
</feature>
<evidence type="ECO:0000256" key="3">
    <source>
        <dbReference type="ARBA" id="ARBA00022452"/>
    </source>
</evidence>
<dbReference type="EMBL" id="JAOTIF010000026">
    <property type="protein sequence ID" value="MCU7552012.1"/>
    <property type="molecule type" value="Genomic_DNA"/>
</dbReference>
<keyword evidence="11" id="KW-1185">Reference proteome</keyword>
<evidence type="ECO:0000256" key="7">
    <source>
        <dbReference type="PROSITE-ProRule" id="PRU01360"/>
    </source>
</evidence>
<dbReference type="SUPFAM" id="SSF49464">
    <property type="entry name" value="Carboxypeptidase regulatory domain-like"/>
    <property type="match status" value="1"/>
</dbReference>
<dbReference type="InterPro" id="IPR008969">
    <property type="entry name" value="CarboxyPept-like_regulatory"/>
</dbReference>
<dbReference type="RefSeq" id="WP_279299449.1">
    <property type="nucleotide sequence ID" value="NZ_JAOTIF010000026.1"/>
</dbReference>
<feature type="chain" id="PRO_5040725032" evidence="8">
    <location>
        <begin position="25"/>
        <end position="1008"/>
    </location>
</feature>
<keyword evidence="8" id="KW-0732">Signal</keyword>
<name>A0A9X2XZY3_9BACT</name>
<sequence>MYLKRQIKPFWVLFLFLISSTLFAQQRTVTGKIVSQENAQPLAGVSIQVKNTATNTLSNEQGNFSIVVPSPESILVISHVGFGIQEIKVGTQTSLTISMTNTGQKLDEVVVIGYGQVKRRDLTGSVFSVKGGEVVQTPTFNAVEAIQGKVPGVDITRSSGAAGAGANIRVRGNRSFTSIANEPLYIIDGYQGGNINDINPNDIESLEVLKDASATAIYGAQGANGVIIVTTKKGAEGKTRVSFDSYYGTNGYTKYPGVRIGEDYIQLRREAWRANGEWSSPADDAKLFANNGEWEAIQAGQWVDWIDLVNQNGHQQSHTVSVRGGNDKTKAYLSAGIFQEEGMLRNNEFTRYNVRLNLDQKVTKWFTTGLLSQVTYYKQDNRRDPLSTATSIAPLGEAYDSLGNISLYPLPKNTTRISPLTDERGPYIARDNNIGTSVSANGYIDLKPLKGLTFRSNLGTNFNYNRRGIYNDATSLAQVNTKVTTSSVSSGFGRYINWDNILTYTREFNDHSVTLTGITSYIQSDLDNMSASGNNQIVPSQLFYNLGSTDATSRTISSGFTGWNNIAYAGRLNYSYKGKYLLQLTQRWDGASRLAPDHKWDAFPSASVAWNLSQEKFMDNINFVNNLKMRLSYGVSGNYGIAVYGTQSGLLFQTMGFGDVVAPAYIFNPTISSPDLGWEKSATANIGLDFSLFTNRLAANIDLYQTKTSDVLYLRSLPPSTGVRDVNQNVGETRNRGIEIALTSQNIMGRDFNWNTTLTFTKNKEEITKLVNGKDIISSATPETMSLLLGRPINSFYTYEKLGIWQTKEADEASKYKFGNTPFQPGDIKMKDINGDSIINTSDRTFIGAAVPKFVAGLQNNFRYKGFDLGIFLFVRYGQMINAEFLGRYNPSGEGNGPAMIDYWTPENPTNDFPRPKKGAVISSINGYQTLTFVDGSYFKIRNVTLGYTLPKALTKKVFAESVRVYATGSNILTIAKSHLIKDYDPERGGAESTPLSRQFVFGVNLDF</sequence>
<keyword evidence="3 7" id="KW-1134">Transmembrane beta strand</keyword>
<dbReference type="InterPro" id="IPR037066">
    <property type="entry name" value="Plug_dom_sf"/>
</dbReference>
<protein>
    <submittedName>
        <fullName evidence="10">TonB-dependent receptor</fullName>
    </submittedName>
</protein>
<dbReference type="InterPro" id="IPR023996">
    <property type="entry name" value="TonB-dep_OMP_SusC/RagA"/>
</dbReference>
<dbReference type="AlphaFoldDB" id="A0A9X2XZY3"/>
<evidence type="ECO:0000256" key="5">
    <source>
        <dbReference type="ARBA" id="ARBA00023136"/>
    </source>
</evidence>
<evidence type="ECO:0000256" key="1">
    <source>
        <dbReference type="ARBA" id="ARBA00004571"/>
    </source>
</evidence>
<evidence type="ECO:0000259" key="9">
    <source>
        <dbReference type="Pfam" id="PF07715"/>
    </source>
</evidence>
<dbReference type="Gene3D" id="2.60.40.1120">
    <property type="entry name" value="Carboxypeptidase-like, regulatory domain"/>
    <property type="match status" value="1"/>
</dbReference>
<comment type="subcellular location">
    <subcellularLocation>
        <location evidence="1 7">Cell outer membrane</location>
        <topology evidence="1 7">Multi-pass membrane protein</topology>
    </subcellularLocation>
</comment>
<dbReference type="NCBIfam" id="TIGR04056">
    <property type="entry name" value="OMP_RagA_SusC"/>
    <property type="match status" value="1"/>
</dbReference>
<dbReference type="PROSITE" id="PS52016">
    <property type="entry name" value="TONB_DEPENDENT_REC_3"/>
    <property type="match status" value="1"/>
</dbReference>
<evidence type="ECO:0000256" key="4">
    <source>
        <dbReference type="ARBA" id="ARBA00022692"/>
    </source>
</evidence>
<dbReference type="InterPro" id="IPR036942">
    <property type="entry name" value="Beta-barrel_TonB_sf"/>
</dbReference>
<evidence type="ECO:0000313" key="11">
    <source>
        <dbReference type="Proteomes" id="UP001155483"/>
    </source>
</evidence>
<proteinExistence type="inferred from homology"/>
<keyword evidence="4 7" id="KW-0812">Transmembrane</keyword>
<dbReference type="Gene3D" id="2.170.130.10">
    <property type="entry name" value="TonB-dependent receptor, plug domain"/>
    <property type="match status" value="1"/>
</dbReference>
<dbReference type="Pfam" id="PF13715">
    <property type="entry name" value="CarbopepD_reg_2"/>
    <property type="match status" value="1"/>
</dbReference>